<dbReference type="GO" id="GO:0006313">
    <property type="term" value="P:DNA transposition"/>
    <property type="evidence" value="ECO:0007669"/>
    <property type="project" value="UniProtKB-UniRule"/>
</dbReference>
<dbReference type="GO" id="GO:0009037">
    <property type="term" value="F:tyrosine-based site-specific recombinase activity"/>
    <property type="evidence" value="ECO:0007669"/>
    <property type="project" value="UniProtKB-UniRule"/>
</dbReference>
<feature type="active site" evidence="9">
    <location>
        <position position="177"/>
    </location>
</feature>
<comment type="caution">
    <text evidence="13">The sequence shown here is derived from an EMBL/GenBank/DDBJ whole genome shotgun (WGS) entry which is preliminary data.</text>
</comment>
<comment type="subcellular location">
    <subcellularLocation>
        <location evidence="1 9">Cytoplasm</location>
    </subcellularLocation>
</comment>
<evidence type="ECO:0000256" key="4">
    <source>
        <dbReference type="ARBA" id="ARBA00022829"/>
    </source>
</evidence>
<proteinExistence type="inferred from homology"/>
<protein>
    <recommendedName>
        <fullName evidence="9">Tyrosine recombinase XerC</fullName>
    </recommendedName>
</protein>
<keyword evidence="2 9" id="KW-0963">Cytoplasm</keyword>
<feature type="active site" evidence="9">
    <location>
        <position position="298"/>
    </location>
</feature>
<dbReference type="InterPro" id="IPR011010">
    <property type="entry name" value="DNA_brk_join_enz"/>
</dbReference>
<keyword evidence="8 9" id="KW-0131">Cell cycle</keyword>
<dbReference type="GO" id="GO:0007059">
    <property type="term" value="P:chromosome segregation"/>
    <property type="evidence" value="ECO:0007669"/>
    <property type="project" value="UniProtKB-UniRule"/>
</dbReference>
<keyword evidence="5 9" id="KW-0229">DNA integration</keyword>
<dbReference type="NCBIfam" id="NF001399">
    <property type="entry name" value="PRK00283.1"/>
    <property type="match status" value="1"/>
</dbReference>
<evidence type="ECO:0000256" key="5">
    <source>
        <dbReference type="ARBA" id="ARBA00022908"/>
    </source>
</evidence>
<feature type="active site" description="O-(3'-phospho-DNA)-tyrosine intermediate" evidence="9">
    <location>
        <position position="307"/>
    </location>
</feature>
<dbReference type="GO" id="GO:0003677">
    <property type="term" value="F:DNA binding"/>
    <property type="evidence" value="ECO:0007669"/>
    <property type="project" value="UniProtKB-UniRule"/>
</dbReference>
<dbReference type="CDD" id="cd00798">
    <property type="entry name" value="INT_XerDC_C"/>
    <property type="match status" value="1"/>
</dbReference>
<keyword evidence="6 9" id="KW-0238">DNA-binding</keyword>
<dbReference type="PANTHER" id="PTHR30349">
    <property type="entry name" value="PHAGE INTEGRASE-RELATED"/>
    <property type="match status" value="1"/>
</dbReference>
<evidence type="ECO:0000256" key="10">
    <source>
        <dbReference type="SAM" id="MobiDB-lite"/>
    </source>
</evidence>
<evidence type="ECO:0000256" key="7">
    <source>
        <dbReference type="ARBA" id="ARBA00023172"/>
    </source>
</evidence>
<evidence type="ECO:0000256" key="8">
    <source>
        <dbReference type="ARBA" id="ARBA00023306"/>
    </source>
</evidence>
<feature type="domain" description="Tyr recombinase" evidence="11">
    <location>
        <begin position="141"/>
        <end position="320"/>
    </location>
</feature>
<evidence type="ECO:0000259" key="11">
    <source>
        <dbReference type="PROSITE" id="PS51898"/>
    </source>
</evidence>
<dbReference type="InterPro" id="IPR023009">
    <property type="entry name" value="Tyrosine_recombinase_XerC/XerD"/>
</dbReference>
<dbReference type="InterPro" id="IPR002104">
    <property type="entry name" value="Integrase_catalytic"/>
</dbReference>
<feature type="domain" description="Core-binding (CB)" evidence="12">
    <location>
        <begin position="34"/>
        <end position="119"/>
    </location>
</feature>
<dbReference type="GO" id="GO:0005737">
    <property type="term" value="C:cytoplasm"/>
    <property type="evidence" value="ECO:0007669"/>
    <property type="project" value="UniProtKB-SubCell"/>
</dbReference>
<dbReference type="InterPro" id="IPR013762">
    <property type="entry name" value="Integrase-like_cat_sf"/>
</dbReference>
<accession>A0A1E5IHS3</accession>
<keyword evidence="3 9" id="KW-0132">Cell division</keyword>
<dbReference type="Gene3D" id="1.10.150.130">
    <property type="match status" value="1"/>
</dbReference>
<dbReference type="HAMAP" id="MF_01808">
    <property type="entry name" value="Recomb_XerC_XerD"/>
    <property type="match status" value="1"/>
</dbReference>
<dbReference type="NCBIfam" id="NF040815">
    <property type="entry name" value="recomb_XerA_Arch"/>
    <property type="match status" value="1"/>
</dbReference>
<feature type="active site" evidence="9">
    <location>
        <position position="275"/>
    </location>
</feature>
<dbReference type="EMBL" id="LNVX01000487">
    <property type="protein sequence ID" value="OEG70037.1"/>
    <property type="molecule type" value="Genomic_DNA"/>
</dbReference>
<keyword evidence="14" id="KW-1185">Reference proteome</keyword>
<dbReference type="GO" id="GO:0051301">
    <property type="term" value="P:cell division"/>
    <property type="evidence" value="ECO:0007669"/>
    <property type="project" value="UniProtKB-KW"/>
</dbReference>
<keyword evidence="7 9" id="KW-0233">DNA recombination</keyword>
<dbReference type="SUPFAM" id="SSF56349">
    <property type="entry name" value="DNA breaking-rejoining enzymes"/>
    <property type="match status" value="1"/>
</dbReference>
<evidence type="ECO:0000256" key="6">
    <source>
        <dbReference type="ARBA" id="ARBA00023125"/>
    </source>
</evidence>
<dbReference type="PROSITE" id="PS51898">
    <property type="entry name" value="TYR_RECOMBINASE"/>
    <property type="match status" value="1"/>
</dbReference>
<reference evidence="13 14" key="1">
    <citation type="submission" date="2015-11" db="EMBL/GenBank/DDBJ databases">
        <title>Evidence for parallel genomic evolution in an endosymbiosis of termite gut flagellates.</title>
        <authorList>
            <person name="Zheng H."/>
        </authorList>
    </citation>
    <scope>NUCLEOTIDE SEQUENCE [LARGE SCALE GENOMIC DNA]</scope>
    <source>
        <strain evidence="13 14">CET450</strain>
    </source>
</reference>
<evidence type="ECO:0000313" key="14">
    <source>
        <dbReference type="Proteomes" id="UP000095237"/>
    </source>
</evidence>
<name>A0A1E5IHS3_ENDTX</name>
<evidence type="ECO:0000256" key="2">
    <source>
        <dbReference type="ARBA" id="ARBA00022490"/>
    </source>
</evidence>
<dbReference type="Pfam" id="PF02899">
    <property type="entry name" value="Phage_int_SAM_1"/>
    <property type="match status" value="1"/>
</dbReference>
<organism evidence="13 14">
    <name type="scientific">Endomicrobium trichonymphae</name>
    <dbReference type="NCBI Taxonomy" id="1408204"/>
    <lineage>
        <taxon>Bacteria</taxon>
        <taxon>Pseudomonadati</taxon>
        <taxon>Elusimicrobiota</taxon>
        <taxon>Endomicrobiia</taxon>
        <taxon>Endomicrobiales</taxon>
        <taxon>Endomicrobiaceae</taxon>
        <taxon>Candidatus Endomicrobiellum</taxon>
    </lineage>
</organism>
<evidence type="ECO:0000256" key="3">
    <source>
        <dbReference type="ARBA" id="ARBA00022618"/>
    </source>
</evidence>
<sequence>MDKNEQNSEIENIQGSKAFGKENSEKIATAIQPSKKASQIDSFEKYLNAERNFSAHTLRAYKRDISDFALFLQKKQLNFSHAGKHDIRDFLEELGNKKLSKATLARKLAVLRSFYKFLIINKIIEENFIASMPARLKKDKKIPSFLTENEMQTLLNISDLKPRDRAMIELFYSCGLRIEELVSLDLKNIDFISNIVTVTGKRNKERIVPVGNICLRAIKDYINERRTLGLPCDTRSPVFLSDRSKRLGQRTARRILQRYFVKAGFTKKVSPHTLRHTFATHILDRGCDLRSVQEMLGHKNLSSTQIYTHVTIESLKKVYKETHPRAK</sequence>
<dbReference type="AlphaFoldDB" id="A0A1E5IHS3"/>
<dbReference type="InterPro" id="IPR010998">
    <property type="entry name" value="Integrase_recombinase_N"/>
</dbReference>
<feature type="region of interest" description="Disordered" evidence="10">
    <location>
        <begin position="1"/>
        <end position="21"/>
    </location>
</feature>
<dbReference type="InterPro" id="IPR050090">
    <property type="entry name" value="Tyrosine_recombinase_XerCD"/>
</dbReference>
<comment type="subunit">
    <text evidence="9">Forms a cyclic heterotetrameric complex composed of two molecules of XerC and two molecules of XerD.</text>
</comment>
<dbReference type="InterPro" id="IPR004107">
    <property type="entry name" value="Integrase_SAM-like_N"/>
</dbReference>
<evidence type="ECO:0000256" key="1">
    <source>
        <dbReference type="ARBA" id="ARBA00004496"/>
    </source>
</evidence>
<comment type="function">
    <text evidence="9">Site-specific tyrosine recombinase, which acts by catalyzing the cutting and rejoining of the recombining DNA molecules. The XerC-XerD complex is essential to convert dimers of the bacterial chromosome into monomers to permit their segregation at cell division. It also contributes to the segregational stability of plasmids.</text>
</comment>
<feature type="active site" evidence="9">
    <location>
        <position position="201"/>
    </location>
</feature>
<feature type="active site" evidence="9">
    <location>
        <position position="272"/>
    </location>
</feature>
<dbReference type="InterPro" id="IPR044068">
    <property type="entry name" value="CB"/>
</dbReference>
<dbReference type="PANTHER" id="PTHR30349:SF77">
    <property type="entry name" value="TYROSINE RECOMBINASE XERC"/>
    <property type="match status" value="1"/>
</dbReference>
<dbReference type="Pfam" id="PF00589">
    <property type="entry name" value="Phage_integrase"/>
    <property type="match status" value="1"/>
</dbReference>
<comment type="similarity">
    <text evidence="9">Belongs to the 'phage' integrase family. XerC subfamily.</text>
</comment>
<evidence type="ECO:0000259" key="12">
    <source>
        <dbReference type="PROSITE" id="PS51900"/>
    </source>
</evidence>
<gene>
    <name evidence="9" type="primary">xerC</name>
    <name evidence="13" type="ORF">ATZ36_06395</name>
</gene>
<dbReference type="Proteomes" id="UP000095237">
    <property type="component" value="Unassembled WGS sequence"/>
</dbReference>
<keyword evidence="4 9" id="KW-0159">Chromosome partition</keyword>
<dbReference type="PROSITE" id="PS51900">
    <property type="entry name" value="CB"/>
    <property type="match status" value="1"/>
</dbReference>
<dbReference type="Gene3D" id="1.10.443.10">
    <property type="entry name" value="Intergrase catalytic core"/>
    <property type="match status" value="1"/>
</dbReference>
<evidence type="ECO:0000256" key="9">
    <source>
        <dbReference type="HAMAP-Rule" id="MF_01808"/>
    </source>
</evidence>
<evidence type="ECO:0000313" key="13">
    <source>
        <dbReference type="EMBL" id="OEG70037.1"/>
    </source>
</evidence>